<dbReference type="RefSeq" id="WP_139583915.1">
    <property type="nucleotide sequence ID" value="NZ_VDFY01000118.1"/>
</dbReference>
<evidence type="ECO:0000313" key="3">
    <source>
        <dbReference type="Proteomes" id="UP000306145"/>
    </source>
</evidence>
<dbReference type="Proteomes" id="UP000306145">
    <property type="component" value="Unassembled WGS sequence"/>
</dbReference>
<sequence>MNNGLPERLLQRRENPRRTSFLELFFDLAFIFALPRLSQALLADHTLNGGDRADGHPQRPRDGRGGCRPECGDACRHRP</sequence>
<feature type="compositionally biased region" description="Basic and acidic residues" evidence="1">
    <location>
        <begin position="51"/>
        <end position="79"/>
    </location>
</feature>
<dbReference type="AlphaFoldDB" id="A0A5C4QVU1"/>
<gene>
    <name evidence="2" type="ORF">FHG89_09020</name>
</gene>
<comment type="caution">
    <text evidence="2">The sequence shown here is derived from an EMBL/GenBank/DDBJ whole genome shotgun (WGS) entry which is preliminary data.</text>
</comment>
<protein>
    <recommendedName>
        <fullName evidence="4">Low temperature requirement protein A</fullName>
    </recommendedName>
</protein>
<accession>A0A5C4QVU1</accession>
<proteinExistence type="predicted"/>
<feature type="region of interest" description="Disordered" evidence="1">
    <location>
        <begin position="46"/>
        <end position="79"/>
    </location>
</feature>
<organism evidence="2 3">
    <name type="scientific">Micromonospora orduensis</name>
    <dbReference type="NCBI Taxonomy" id="1420891"/>
    <lineage>
        <taxon>Bacteria</taxon>
        <taxon>Bacillati</taxon>
        <taxon>Actinomycetota</taxon>
        <taxon>Actinomycetes</taxon>
        <taxon>Micromonosporales</taxon>
        <taxon>Micromonosporaceae</taxon>
        <taxon>Micromonospora</taxon>
    </lineage>
</organism>
<evidence type="ECO:0000256" key="1">
    <source>
        <dbReference type="SAM" id="MobiDB-lite"/>
    </source>
</evidence>
<keyword evidence="3" id="KW-1185">Reference proteome</keyword>
<reference evidence="2 3" key="1">
    <citation type="submission" date="2019-06" db="EMBL/GenBank/DDBJ databases">
        <title>Micromonospora ordensis sp. nov., isolated from deep marine sediment.</title>
        <authorList>
            <person name="Veyisoglu A."/>
            <person name="Carro L."/>
            <person name="Klenk H.-P."/>
            <person name="Sahin N."/>
        </authorList>
    </citation>
    <scope>NUCLEOTIDE SEQUENCE [LARGE SCALE GENOMIC DNA]</scope>
    <source>
        <strain evidence="2 3">S2509</strain>
    </source>
</reference>
<evidence type="ECO:0000313" key="2">
    <source>
        <dbReference type="EMBL" id="TNH30176.1"/>
    </source>
</evidence>
<name>A0A5C4QVU1_9ACTN</name>
<dbReference type="OrthoDB" id="3336097at2"/>
<dbReference type="EMBL" id="VDFY01000118">
    <property type="protein sequence ID" value="TNH30176.1"/>
    <property type="molecule type" value="Genomic_DNA"/>
</dbReference>
<evidence type="ECO:0008006" key="4">
    <source>
        <dbReference type="Google" id="ProtNLM"/>
    </source>
</evidence>